<feature type="transmembrane region" description="Helical" evidence="1">
    <location>
        <begin position="143"/>
        <end position="164"/>
    </location>
</feature>
<dbReference type="GO" id="GO:0005249">
    <property type="term" value="F:voltage-gated potassium channel activity"/>
    <property type="evidence" value="ECO:0007669"/>
    <property type="project" value="InterPro"/>
</dbReference>
<dbReference type="AlphaFoldDB" id="A0A4C1VRY0"/>
<keyword evidence="1" id="KW-0472">Membrane</keyword>
<evidence type="ECO:0000313" key="2">
    <source>
        <dbReference type="EMBL" id="GBP41290.1"/>
    </source>
</evidence>
<feature type="transmembrane region" description="Helical" evidence="1">
    <location>
        <begin position="120"/>
        <end position="137"/>
    </location>
</feature>
<dbReference type="STRING" id="151549.A0A4C1VRY0"/>
<comment type="caution">
    <text evidence="2">The sequence shown here is derived from an EMBL/GenBank/DDBJ whole genome shotgun (WGS) entry which is preliminary data.</text>
</comment>
<dbReference type="PANTHER" id="PTHR47735">
    <property type="entry name" value="POTASSIUM VOLTAGE-GATED CHANNEL SUBFAMILY KQT MEMBER 4"/>
    <property type="match status" value="1"/>
</dbReference>
<evidence type="ECO:0000256" key="1">
    <source>
        <dbReference type="SAM" id="Phobius"/>
    </source>
</evidence>
<dbReference type="Proteomes" id="UP000299102">
    <property type="component" value="Unassembled WGS sequence"/>
</dbReference>
<keyword evidence="1" id="KW-1133">Transmembrane helix</keyword>
<dbReference type="InterPro" id="IPR003937">
    <property type="entry name" value="K_chnl_volt-dep_KCNQ"/>
</dbReference>
<gene>
    <name evidence="2" type="primary">KCNQ5</name>
    <name evidence="2" type="ORF">EVAR_33018_1</name>
</gene>
<proteinExistence type="predicted"/>
<protein>
    <submittedName>
        <fullName evidence="2">Potassium voltage-gated channel subfamily KQT member 5</fullName>
    </submittedName>
</protein>
<accession>A0A4C1VRY0</accession>
<dbReference type="OrthoDB" id="8879391at2759"/>
<sequence length="179" mass="20194">MCVARAYSECGRGPGGAGGRLAAPRMSLLGKPLSYRATRRDARYRRVQSKIYNFLERPRGIKAVLYHMIVEPKDINVVADRWTHINIKRAVSTTLRRDVPRKAASAGVRGSPNSYPPQKLFLMVFMCLALSVFSTIDEYEVKAGIVLFYMETVVVVWFAIEFFLRSGKRTGTTDSRTKP</sequence>
<dbReference type="EMBL" id="BGZK01000396">
    <property type="protein sequence ID" value="GBP41290.1"/>
    <property type="molecule type" value="Genomic_DNA"/>
</dbReference>
<evidence type="ECO:0000313" key="3">
    <source>
        <dbReference type="Proteomes" id="UP000299102"/>
    </source>
</evidence>
<organism evidence="2 3">
    <name type="scientific">Eumeta variegata</name>
    <name type="common">Bagworm moth</name>
    <name type="synonym">Eumeta japonica</name>
    <dbReference type="NCBI Taxonomy" id="151549"/>
    <lineage>
        <taxon>Eukaryota</taxon>
        <taxon>Metazoa</taxon>
        <taxon>Ecdysozoa</taxon>
        <taxon>Arthropoda</taxon>
        <taxon>Hexapoda</taxon>
        <taxon>Insecta</taxon>
        <taxon>Pterygota</taxon>
        <taxon>Neoptera</taxon>
        <taxon>Endopterygota</taxon>
        <taxon>Lepidoptera</taxon>
        <taxon>Glossata</taxon>
        <taxon>Ditrysia</taxon>
        <taxon>Tineoidea</taxon>
        <taxon>Psychidae</taxon>
        <taxon>Oiketicinae</taxon>
        <taxon>Eumeta</taxon>
    </lineage>
</organism>
<keyword evidence="1" id="KW-0812">Transmembrane</keyword>
<reference evidence="2 3" key="1">
    <citation type="journal article" date="2019" name="Commun. Biol.">
        <title>The bagworm genome reveals a unique fibroin gene that provides high tensile strength.</title>
        <authorList>
            <person name="Kono N."/>
            <person name="Nakamura H."/>
            <person name="Ohtoshi R."/>
            <person name="Tomita M."/>
            <person name="Numata K."/>
            <person name="Arakawa K."/>
        </authorList>
    </citation>
    <scope>NUCLEOTIDE SEQUENCE [LARGE SCALE GENOMIC DNA]</scope>
</reference>
<dbReference type="PANTHER" id="PTHR47735:SF9">
    <property type="entry name" value="POTASSIUM VOLTAGE-GATED CHANNEL SUBFAMILY KQT MEMBER 4-LIKE ISOFORM X1"/>
    <property type="match status" value="1"/>
</dbReference>
<keyword evidence="3" id="KW-1185">Reference proteome</keyword>
<dbReference type="GO" id="GO:0008076">
    <property type="term" value="C:voltage-gated potassium channel complex"/>
    <property type="evidence" value="ECO:0007669"/>
    <property type="project" value="TreeGrafter"/>
</dbReference>
<name>A0A4C1VRY0_EUMVA</name>